<dbReference type="PANTHER" id="PTHR33712">
    <property type="entry name" value="LIGHT-INDEPENDENT PROTOCHLOROPHYLLIDE REDUCTASE SUBUNIT B"/>
    <property type="match status" value="1"/>
</dbReference>
<dbReference type="RefSeq" id="WP_317994940.1">
    <property type="nucleotide sequence ID" value="NZ_AP025523.1"/>
</dbReference>
<dbReference type="EMBL" id="AP025523">
    <property type="protein sequence ID" value="BDE07341.1"/>
    <property type="molecule type" value="Genomic_DNA"/>
</dbReference>
<dbReference type="KEGG" id="vab:WPS_26170"/>
<evidence type="ECO:0000313" key="2">
    <source>
        <dbReference type="EMBL" id="BDE07341.1"/>
    </source>
</evidence>
<dbReference type="Proteomes" id="UP001317532">
    <property type="component" value="Chromosome"/>
</dbReference>
<accession>A0AAN1XZ19</accession>
<dbReference type="AlphaFoldDB" id="A0AAN1XZ19"/>
<reference evidence="2 3" key="1">
    <citation type="journal article" date="2022" name="ISME Commun">
        <title>Vulcanimicrobium alpinus gen. nov. sp. nov., the first cultivated representative of the candidate phylum 'Eremiobacterota', is a metabolically versatile aerobic anoxygenic phototroph.</title>
        <authorList>
            <person name="Yabe S."/>
            <person name="Muto K."/>
            <person name="Abe K."/>
            <person name="Yokota A."/>
            <person name="Staudigel H."/>
            <person name="Tebo B.M."/>
        </authorList>
    </citation>
    <scope>NUCLEOTIDE SEQUENCE [LARGE SCALE GENOMIC DNA]</scope>
    <source>
        <strain evidence="2 3">WC8-2</strain>
    </source>
</reference>
<dbReference type="InterPro" id="IPR050152">
    <property type="entry name" value="ChlB/BchB/BchZ"/>
</dbReference>
<gene>
    <name evidence="2" type="ORF">WPS_26170</name>
</gene>
<evidence type="ECO:0000313" key="3">
    <source>
        <dbReference type="Proteomes" id="UP001317532"/>
    </source>
</evidence>
<dbReference type="PANTHER" id="PTHR33712:SF7">
    <property type="entry name" value="LIGHT-INDEPENDENT PROTOCHLOROPHYLLIDE REDUCTASE SUBUNIT B"/>
    <property type="match status" value="1"/>
</dbReference>
<evidence type="ECO:0000259" key="1">
    <source>
        <dbReference type="Pfam" id="PF00148"/>
    </source>
</evidence>
<dbReference type="Gene3D" id="3.40.50.1980">
    <property type="entry name" value="Nitrogenase molybdenum iron protein domain"/>
    <property type="match status" value="3"/>
</dbReference>
<organism evidence="2 3">
    <name type="scientific">Vulcanimicrobium alpinum</name>
    <dbReference type="NCBI Taxonomy" id="3016050"/>
    <lineage>
        <taxon>Bacteria</taxon>
        <taxon>Bacillati</taxon>
        <taxon>Vulcanimicrobiota</taxon>
        <taxon>Vulcanimicrobiia</taxon>
        <taxon>Vulcanimicrobiales</taxon>
        <taxon>Vulcanimicrobiaceae</taxon>
        <taxon>Vulcanimicrobium</taxon>
    </lineage>
</organism>
<feature type="domain" description="Nitrogenase/oxidoreductase component 1" evidence="1">
    <location>
        <begin position="38"/>
        <end position="424"/>
    </location>
</feature>
<keyword evidence="3" id="KW-1185">Reference proteome</keyword>
<name>A0AAN1XZ19_UNVUL</name>
<dbReference type="Pfam" id="PF00148">
    <property type="entry name" value="Oxidored_nitro"/>
    <property type="match status" value="1"/>
</dbReference>
<sequence length="526" mass="56882">MAVGVRPSVKPSELPSDVVNTPIRKQVTDLDHGGGDTGAMQAFASLRDVNVVLDGPVGCHVMPAVAVINYTDSIPYLQNVTCSELSENEVTITGTLPALKEKVARASVEGRQVIIVSTPVSELIGGAWTTIDEDVKGSALFFDAHALDDDEWKARDRALLFLWEHRAHFVRPADAPAVPKTKPRVHLIGPTYGCFNSYSDLAEIERLIRGIGADVGLVYPFKAASWETADLADGDALVVLYKEFGISLAREVGLPVFHAPFGLEETTTFLRGLGETLGLREQAAAFIAAEKKSTLAAWKDIWNSTHSDFFANAPIAIVAPPTYKDGLERYLGGELGLPIAFSAYRTGPESAPSDAVRAALADASPSPMLVLGSINERMIVAQERMPSRFMQVSFPGAVVRRATGTPFVGYAGAVWLLQVVCETLFDVLFANLPTSKAPPVRADVTTRQILSAAPQAQTDTGKGQNAVVTWTDEAKAQAERVTKRVPFFVRVSVNKKLRAESEKLARERRTDVDLAIVDEITARFSP</sequence>
<dbReference type="GO" id="GO:0016491">
    <property type="term" value="F:oxidoreductase activity"/>
    <property type="evidence" value="ECO:0007669"/>
    <property type="project" value="InterPro"/>
</dbReference>
<dbReference type="InterPro" id="IPR000510">
    <property type="entry name" value="Nase/OxRdtase_comp1"/>
</dbReference>
<protein>
    <submittedName>
        <fullName evidence="2">Chlorophyllide reductase subunit Z</fullName>
    </submittedName>
</protein>
<proteinExistence type="predicted"/>
<dbReference type="SUPFAM" id="SSF53807">
    <property type="entry name" value="Helical backbone' metal receptor"/>
    <property type="match status" value="1"/>
</dbReference>